<dbReference type="Proteomes" id="UP001157418">
    <property type="component" value="Unassembled WGS sequence"/>
</dbReference>
<evidence type="ECO:0000313" key="2">
    <source>
        <dbReference type="Proteomes" id="UP001157418"/>
    </source>
</evidence>
<name>A0AAU9N6P7_9ASTR</name>
<organism evidence="1 2">
    <name type="scientific">Lactuca virosa</name>
    <dbReference type="NCBI Taxonomy" id="75947"/>
    <lineage>
        <taxon>Eukaryota</taxon>
        <taxon>Viridiplantae</taxon>
        <taxon>Streptophyta</taxon>
        <taxon>Embryophyta</taxon>
        <taxon>Tracheophyta</taxon>
        <taxon>Spermatophyta</taxon>
        <taxon>Magnoliopsida</taxon>
        <taxon>eudicotyledons</taxon>
        <taxon>Gunneridae</taxon>
        <taxon>Pentapetalae</taxon>
        <taxon>asterids</taxon>
        <taxon>campanulids</taxon>
        <taxon>Asterales</taxon>
        <taxon>Asteraceae</taxon>
        <taxon>Cichorioideae</taxon>
        <taxon>Cichorieae</taxon>
        <taxon>Lactucinae</taxon>
        <taxon>Lactuca</taxon>
    </lineage>
</organism>
<comment type="caution">
    <text evidence="1">The sequence shown here is derived from an EMBL/GenBank/DDBJ whole genome shotgun (WGS) entry which is preliminary data.</text>
</comment>
<dbReference type="AlphaFoldDB" id="A0AAU9N6P7"/>
<gene>
    <name evidence="1" type="ORF">LVIROSA_LOCUS21411</name>
</gene>
<protein>
    <submittedName>
        <fullName evidence="1">Uncharacterized protein</fullName>
    </submittedName>
</protein>
<reference evidence="1 2" key="1">
    <citation type="submission" date="2022-01" db="EMBL/GenBank/DDBJ databases">
        <authorList>
            <person name="Xiong W."/>
            <person name="Schranz E."/>
        </authorList>
    </citation>
    <scope>NUCLEOTIDE SEQUENCE [LARGE SCALE GENOMIC DNA]</scope>
</reference>
<evidence type="ECO:0000313" key="1">
    <source>
        <dbReference type="EMBL" id="CAH1434935.1"/>
    </source>
</evidence>
<dbReference type="EMBL" id="CAKMRJ010004085">
    <property type="protein sequence ID" value="CAH1434935.1"/>
    <property type="molecule type" value="Genomic_DNA"/>
</dbReference>
<sequence>MSSVADLFWNKMTIHSFNLFEAHSEHNRHLYTITAFAFVPQDDKPENEGIHHRPRTTIVASPLSLPHLRTKYDHLQQEWKVFHMIWNLIDQVLLMIAGRRRRDRTPPYVL</sequence>
<proteinExistence type="predicted"/>
<keyword evidence="2" id="KW-1185">Reference proteome</keyword>
<accession>A0AAU9N6P7</accession>